<gene>
    <name evidence="8" type="ORF">EZM97_02650</name>
</gene>
<evidence type="ECO:0000256" key="1">
    <source>
        <dbReference type="ARBA" id="ARBA00004651"/>
    </source>
</evidence>
<reference evidence="8 9" key="1">
    <citation type="submission" date="2019-02" db="EMBL/GenBank/DDBJ databases">
        <title>Dyella amyloliquefaciens sp. nov., isolated from forest soil.</title>
        <authorList>
            <person name="Gao Z.-H."/>
            <person name="Qiu L.-H."/>
        </authorList>
    </citation>
    <scope>NUCLEOTIDE SEQUENCE [LARGE SCALE GENOMIC DNA]</scope>
    <source>
        <strain evidence="8 9">KACC 12747</strain>
    </source>
</reference>
<sequence length="481" mass="52001">MSLRKTAISASRWTAISAVIRTALQLLQTVALARLLHPSDFGLMALVGAMLAIATLFSDFGVSRALIHFEHVSERAKGSLFCFNVTLGALLSISFAMLAPVMALIYRQPALTPLLFAVSPMFFVLSLGQQLNVLAEKSLNFETLAFNEIVATTFGLVIAIAVAVGGGGVYSLVLGALATATAGSLLAWLRLSHGNVPRRVWDLREVTPFLRYGGYLTAENVANTLLRQSDLFVGGLVATPLALGTYSLPRDLSMKLSLVVNPVITRIGFPVMARLQSDKKALAEVYRQTLIMTASINFPAYVALGLFAQDIISVLYGSQWSGAVPYLQLLAAWGAVRSIINPTGSLLYATGRARRALWWNLVMLAVVPPLLWLAASHYGLQGLAWTLLIIQVLQLAPSWHYLVKPSCGLSLMANFLAISAPMLGAFGAGVLAYFALDHLHESLLRLTVGGIVFGLGYLALSFLINRTWVRTVLELLHIKHS</sequence>
<protein>
    <submittedName>
        <fullName evidence="8">MOP flippase family protein</fullName>
    </submittedName>
</protein>
<keyword evidence="6 7" id="KW-0472">Membrane</keyword>
<dbReference type="GO" id="GO:0005886">
    <property type="term" value="C:plasma membrane"/>
    <property type="evidence" value="ECO:0007669"/>
    <property type="project" value="UniProtKB-SubCell"/>
</dbReference>
<comment type="caution">
    <text evidence="8">The sequence shown here is derived from an EMBL/GenBank/DDBJ whole genome shotgun (WGS) entry which is preliminary data.</text>
</comment>
<feature type="transmembrane region" description="Helical" evidence="7">
    <location>
        <begin position="81"/>
        <end position="105"/>
    </location>
</feature>
<feature type="transmembrane region" description="Helical" evidence="7">
    <location>
        <begin position="442"/>
        <end position="464"/>
    </location>
</feature>
<evidence type="ECO:0000256" key="5">
    <source>
        <dbReference type="ARBA" id="ARBA00022989"/>
    </source>
</evidence>
<dbReference type="PANTHER" id="PTHR30250">
    <property type="entry name" value="PST FAMILY PREDICTED COLANIC ACID TRANSPORTER"/>
    <property type="match status" value="1"/>
</dbReference>
<feature type="transmembrane region" description="Helical" evidence="7">
    <location>
        <begin position="12"/>
        <end position="35"/>
    </location>
</feature>
<feature type="transmembrane region" description="Helical" evidence="7">
    <location>
        <begin position="41"/>
        <end position="60"/>
    </location>
</feature>
<feature type="transmembrane region" description="Helical" evidence="7">
    <location>
        <begin position="144"/>
        <end position="163"/>
    </location>
</feature>
<evidence type="ECO:0000313" key="8">
    <source>
        <dbReference type="EMBL" id="TCI12275.1"/>
    </source>
</evidence>
<feature type="transmembrane region" description="Helical" evidence="7">
    <location>
        <begin position="285"/>
        <end position="308"/>
    </location>
</feature>
<feature type="transmembrane region" description="Helical" evidence="7">
    <location>
        <begin position="357"/>
        <end position="376"/>
    </location>
</feature>
<feature type="transmembrane region" description="Helical" evidence="7">
    <location>
        <begin position="382"/>
        <end position="403"/>
    </location>
</feature>
<evidence type="ECO:0000256" key="3">
    <source>
        <dbReference type="ARBA" id="ARBA00022475"/>
    </source>
</evidence>
<evidence type="ECO:0000256" key="7">
    <source>
        <dbReference type="SAM" id="Phobius"/>
    </source>
</evidence>
<name>A0A4R0YSG5_9GAMM</name>
<dbReference type="NCBIfam" id="NF007773">
    <property type="entry name" value="PRK10459.1"/>
    <property type="match status" value="1"/>
</dbReference>
<organism evidence="8 9">
    <name type="scientific">Dyella soli</name>
    <dbReference type="NCBI Taxonomy" id="522319"/>
    <lineage>
        <taxon>Bacteria</taxon>
        <taxon>Pseudomonadati</taxon>
        <taxon>Pseudomonadota</taxon>
        <taxon>Gammaproteobacteria</taxon>
        <taxon>Lysobacterales</taxon>
        <taxon>Rhodanobacteraceae</taxon>
        <taxon>Dyella</taxon>
    </lineage>
</organism>
<evidence type="ECO:0000256" key="6">
    <source>
        <dbReference type="ARBA" id="ARBA00023136"/>
    </source>
</evidence>
<evidence type="ECO:0000256" key="4">
    <source>
        <dbReference type="ARBA" id="ARBA00022692"/>
    </source>
</evidence>
<keyword evidence="4 7" id="KW-0812">Transmembrane</keyword>
<keyword evidence="5 7" id="KW-1133">Transmembrane helix</keyword>
<dbReference type="Pfam" id="PF13440">
    <property type="entry name" value="Polysacc_synt_3"/>
    <property type="match status" value="1"/>
</dbReference>
<dbReference type="CDD" id="cd13127">
    <property type="entry name" value="MATE_tuaB_like"/>
    <property type="match status" value="1"/>
</dbReference>
<feature type="transmembrane region" description="Helical" evidence="7">
    <location>
        <begin position="169"/>
        <end position="189"/>
    </location>
</feature>
<dbReference type="EMBL" id="SJTG01000001">
    <property type="protein sequence ID" value="TCI12275.1"/>
    <property type="molecule type" value="Genomic_DNA"/>
</dbReference>
<comment type="subcellular location">
    <subcellularLocation>
        <location evidence="1">Cell membrane</location>
        <topology evidence="1">Multi-pass membrane protein</topology>
    </subcellularLocation>
</comment>
<proteinExistence type="inferred from homology"/>
<evidence type="ECO:0000256" key="2">
    <source>
        <dbReference type="ARBA" id="ARBA00007430"/>
    </source>
</evidence>
<dbReference type="InterPro" id="IPR050833">
    <property type="entry name" value="Poly_Biosynth_Transport"/>
</dbReference>
<comment type="similarity">
    <text evidence="2">Belongs to the polysaccharide synthase family.</text>
</comment>
<keyword evidence="9" id="KW-1185">Reference proteome</keyword>
<dbReference type="Proteomes" id="UP000291822">
    <property type="component" value="Unassembled WGS sequence"/>
</dbReference>
<feature type="transmembrane region" description="Helical" evidence="7">
    <location>
        <begin position="111"/>
        <end position="132"/>
    </location>
</feature>
<accession>A0A4R0YSG5</accession>
<dbReference type="PANTHER" id="PTHR30250:SF10">
    <property type="entry name" value="LIPOPOLYSACCHARIDE BIOSYNTHESIS PROTEIN WZXC"/>
    <property type="match status" value="1"/>
</dbReference>
<keyword evidence="3" id="KW-1003">Cell membrane</keyword>
<dbReference type="RefSeq" id="WP_131150942.1">
    <property type="nucleotide sequence ID" value="NZ_SJTG01000001.1"/>
</dbReference>
<dbReference type="AlphaFoldDB" id="A0A4R0YSG5"/>
<evidence type="ECO:0000313" key="9">
    <source>
        <dbReference type="Proteomes" id="UP000291822"/>
    </source>
</evidence>
<feature type="transmembrane region" description="Helical" evidence="7">
    <location>
        <begin position="415"/>
        <end position="436"/>
    </location>
</feature>